<dbReference type="AlphaFoldDB" id="A0A2Z4Y7X0"/>
<dbReference type="GO" id="GO:0051205">
    <property type="term" value="P:protein insertion into membrane"/>
    <property type="evidence" value="ECO:0007669"/>
    <property type="project" value="TreeGrafter"/>
</dbReference>
<dbReference type="InterPro" id="IPR028055">
    <property type="entry name" value="YidC/Oxa/ALB_C"/>
</dbReference>
<dbReference type="PRINTS" id="PR00701">
    <property type="entry name" value="60KDINNERMP"/>
</dbReference>
<dbReference type="Pfam" id="PF14849">
    <property type="entry name" value="YidC_periplas"/>
    <property type="match status" value="1"/>
</dbReference>
<feature type="transmembrane region" description="Helical" evidence="13">
    <location>
        <begin position="584"/>
        <end position="605"/>
    </location>
</feature>
<evidence type="ECO:0000256" key="11">
    <source>
        <dbReference type="ARBA" id="ARBA00033245"/>
    </source>
</evidence>
<keyword evidence="5 13" id="KW-1003">Cell membrane</keyword>
<evidence type="ECO:0000256" key="2">
    <source>
        <dbReference type="ARBA" id="ARBA00010527"/>
    </source>
</evidence>
<dbReference type="HAMAP" id="MF_01810">
    <property type="entry name" value="YidC_type1"/>
    <property type="match status" value="1"/>
</dbReference>
<dbReference type="InterPro" id="IPR019998">
    <property type="entry name" value="Membr_insert_YidC"/>
</dbReference>
<proteinExistence type="inferred from homology"/>
<dbReference type="CDD" id="cd19961">
    <property type="entry name" value="EcYidC-like_peri"/>
    <property type="match status" value="1"/>
</dbReference>
<organism evidence="17 18">
    <name type="scientific">Sumerlaea chitinivorans</name>
    <dbReference type="NCBI Taxonomy" id="2250252"/>
    <lineage>
        <taxon>Bacteria</taxon>
        <taxon>Candidatus Sumerlaeota</taxon>
        <taxon>Candidatus Sumerlaeia</taxon>
        <taxon>Candidatus Sumerlaeales</taxon>
        <taxon>Candidatus Sumerlaeaceae</taxon>
        <taxon>Candidatus Sumerlaea</taxon>
    </lineage>
</organism>
<keyword evidence="10 13" id="KW-0143">Chaperone</keyword>
<evidence type="ECO:0000256" key="9">
    <source>
        <dbReference type="ARBA" id="ARBA00023136"/>
    </source>
</evidence>
<dbReference type="Pfam" id="PF02096">
    <property type="entry name" value="60KD_IMP"/>
    <property type="match status" value="1"/>
</dbReference>
<dbReference type="Proteomes" id="UP000262583">
    <property type="component" value="Chromosome"/>
</dbReference>
<dbReference type="PRINTS" id="PR01900">
    <property type="entry name" value="YIDCPROTEIN"/>
</dbReference>
<keyword evidence="4 13" id="KW-0813">Transport</keyword>
<dbReference type="KEGG" id="schv:BRCON_2589"/>
<keyword evidence="6 13" id="KW-0812">Transmembrane</keyword>
<feature type="transmembrane region" description="Helical" evidence="13">
    <location>
        <begin position="6"/>
        <end position="23"/>
    </location>
</feature>
<feature type="region of interest" description="Disordered" evidence="14">
    <location>
        <begin position="628"/>
        <end position="652"/>
    </location>
</feature>
<dbReference type="InterPro" id="IPR038221">
    <property type="entry name" value="YidC_periplasmic_sf"/>
</dbReference>
<evidence type="ECO:0000256" key="8">
    <source>
        <dbReference type="ARBA" id="ARBA00022989"/>
    </source>
</evidence>
<evidence type="ECO:0000259" key="16">
    <source>
        <dbReference type="Pfam" id="PF14849"/>
    </source>
</evidence>
<dbReference type="CDD" id="cd20070">
    <property type="entry name" value="5TM_YidC_Alb3"/>
    <property type="match status" value="1"/>
</dbReference>
<dbReference type="InterPro" id="IPR047196">
    <property type="entry name" value="YidC_ALB_C"/>
</dbReference>
<keyword evidence="7 13" id="KW-0653">Protein transport</keyword>
<dbReference type="GO" id="GO:0005886">
    <property type="term" value="C:plasma membrane"/>
    <property type="evidence" value="ECO:0007669"/>
    <property type="project" value="UniProtKB-SubCell"/>
</dbReference>
<dbReference type="EMBL" id="CP030759">
    <property type="protein sequence ID" value="AXA37331.1"/>
    <property type="molecule type" value="Genomic_DNA"/>
</dbReference>
<dbReference type="PANTHER" id="PTHR12428:SF65">
    <property type="entry name" value="CYTOCHROME C OXIDASE ASSEMBLY PROTEIN COX18, MITOCHONDRIAL"/>
    <property type="match status" value="1"/>
</dbReference>
<evidence type="ECO:0000256" key="4">
    <source>
        <dbReference type="ARBA" id="ARBA00022448"/>
    </source>
</evidence>
<comment type="function">
    <text evidence="13">Required for the insertion and/or proper folding and/or complex formation of integral membrane proteins into the membrane. Involved in integration of membrane proteins that insert both dependently and independently of the Sec translocase complex, as well as at least some lipoproteins. Aids folding of multispanning membrane proteins.</text>
</comment>
<comment type="subunit">
    <text evidence="13">Interacts with the Sec translocase complex via SecD. Specifically interacts with transmembrane segments of nascent integral membrane proteins during membrane integration.</text>
</comment>
<dbReference type="NCBIfam" id="TIGR03592">
    <property type="entry name" value="yidC_oxa1_cterm"/>
    <property type="match status" value="1"/>
</dbReference>
<dbReference type="InterPro" id="IPR001708">
    <property type="entry name" value="YidC/ALB3/OXA1/COX18"/>
</dbReference>
<evidence type="ECO:0000256" key="14">
    <source>
        <dbReference type="SAM" id="MobiDB-lite"/>
    </source>
</evidence>
<evidence type="ECO:0000256" key="3">
    <source>
        <dbReference type="ARBA" id="ARBA00015325"/>
    </source>
</evidence>
<comment type="similarity">
    <text evidence="2 13">Belongs to the OXA1/ALB3/YidC family. Type 1 subfamily.</text>
</comment>
<evidence type="ECO:0000256" key="6">
    <source>
        <dbReference type="ARBA" id="ARBA00022692"/>
    </source>
</evidence>
<evidence type="ECO:0000313" key="18">
    <source>
        <dbReference type="Proteomes" id="UP000262583"/>
    </source>
</evidence>
<comment type="subcellular location">
    <subcellularLocation>
        <location evidence="1">Cell inner membrane</location>
        <topology evidence="1">Multi-pass membrane protein</topology>
    </subcellularLocation>
    <subcellularLocation>
        <location evidence="13">Cell membrane</location>
        <topology evidence="13">Multi-pass membrane protein</topology>
    </subcellularLocation>
</comment>
<evidence type="ECO:0000259" key="15">
    <source>
        <dbReference type="Pfam" id="PF02096"/>
    </source>
</evidence>
<dbReference type="Gene3D" id="2.70.98.90">
    <property type="match status" value="1"/>
</dbReference>
<evidence type="ECO:0000256" key="10">
    <source>
        <dbReference type="ARBA" id="ARBA00023186"/>
    </source>
</evidence>
<feature type="domain" description="Membrane insertase YidC/Oxa/ALB C-terminal" evidence="15">
    <location>
        <begin position="420"/>
        <end position="621"/>
    </location>
</feature>
<evidence type="ECO:0000313" key="17">
    <source>
        <dbReference type="EMBL" id="AXA37331.1"/>
    </source>
</evidence>
<gene>
    <name evidence="13" type="primary">yidC</name>
    <name evidence="17" type="ORF">BRCON_2589</name>
</gene>
<dbReference type="GO" id="GO:0032977">
    <property type="term" value="F:membrane insertase activity"/>
    <property type="evidence" value="ECO:0007669"/>
    <property type="project" value="InterPro"/>
</dbReference>
<dbReference type="PANTHER" id="PTHR12428">
    <property type="entry name" value="OXA1"/>
    <property type="match status" value="1"/>
</dbReference>
<accession>A0A2Z4Y7X0</accession>
<feature type="transmembrane region" description="Helical" evidence="13">
    <location>
        <begin position="536"/>
        <end position="564"/>
    </location>
</feature>
<evidence type="ECO:0000256" key="1">
    <source>
        <dbReference type="ARBA" id="ARBA00004429"/>
    </source>
</evidence>
<evidence type="ECO:0000256" key="7">
    <source>
        <dbReference type="ARBA" id="ARBA00022927"/>
    </source>
</evidence>
<keyword evidence="9 13" id="KW-0472">Membrane</keyword>
<evidence type="ECO:0000256" key="5">
    <source>
        <dbReference type="ARBA" id="ARBA00022475"/>
    </source>
</evidence>
<feature type="transmembrane region" description="Helical" evidence="13">
    <location>
        <begin position="420"/>
        <end position="438"/>
    </location>
</feature>
<reference evidence="17 18" key="1">
    <citation type="submission" date="2018-05" db="EMBL/GenBank/DDBJ databases">
        <title>A metagenomic window into the 2 km-deep terrestrial subsurface aquifer revealed taxonomically and functionally diverse microbial community comprising novel uncultured bacterial lineages.</title>
        <authorList>
            <person name="Kadnikov V.V."/>
            <person name="Mardanov A.V."/>
            <person name="Beletsky A.V."/>
            <person name="Banks D."/>
            <person name="Pimenov N.V."/>
            <person name="Frank Y.A."/>
            <person name="Karnachuk O.V."/>
            <person name="Ravin N.V."/>
        </authorList>
    </citation>
    <scope>NUCLEOTIDE SEQUENCE [LARGE SCALE GENOMIC DNA]</scope>
    <source>
        <strain evidence="17">BY</strain>
    </source>
</reference>
<dbReference type="InterPro" id="IPR028053">
    <property type="entry name" value="Membr_insert_YidC_N"/>
</dbReference>
<protein>
    <recommendedName>
        <fullName evidence="3 13">Membrane protein insertase YidC</fullName>
    </recommendedName>
    <alternativeName>
        <fullName evidence="12 13">Foldase YidC</fullName>
    </alternativeName>
    <alternativeName>
        <fullName evidence="11 13">Membrane integrase YidC</fullName>
    </alternativeName>
    <alternativeName>
        <fullName evidence="13">Membrane protein YidC</fullName>
    </alternativeName>
</protein>
<keyword evidence="8 13" id="KW-1133">Transmembrane helix</keyword>
<evidence type="ECO:0000256" key="13">
    <source>
        <dbReference type="HAMAP-Rule" id="MF_01810"/>
    </source>
</evidence>
<name>A0A2Z4Y7X0_SUMC1</name>
<feature type="compositionally biased region" description="Pro residues" evidence="14">
    <location>
        <begin position="637"/>
        <end position="646"/>
    </location>
</feature>
<feature type="domain" description="Membrane insertase YidC N-terminal" evidence="16">
    <location>
        <begin position="176"/>
        <end position="389"/>
    </location>
</feature>
<dbReference type="GO" id="GO:0015031">
    <property type="term" value="P:protein transport"/>
    <property type="evidence" value="ECO:0007669"/>
    <property type="project" value="UniProtKB-KW"/>
</dbReference>
<sequence>MERRWLLFFLLSFIVIQIFTIYMERNKPRPTRRELAQETTGTLVADALTTGPRVSVEVLAEGAETSDTQAQRSALAQAREARSVAGTSLTIASHPGRITTATTEKYAIGIDEVGAVVNSWLLLDPGSQSFVRRFGVEEGIEMVRRIPRPVGSDEPLPQNWPLQISFQERGAYSYEDFNDIVWEVRTPASDGEKREVLLQFVSPPIRGIRVVKTFLIPRNEYFSTLRVTLRNETDTTVPVTDDNGRGLLVRWGPGLVERSLEADHVLAPYDRAVYRTEKGIFSAHPVADKEPIEGEGRIEWAGVESKFFAALLVPEQPDDAARKRIYYFRSLVPAAHNPRIKGFSPPLTMELASQRFDLPPRSEVTLDYGLYVGPKKYSVLKKYGHHLQALMFHDSWPFMRAIYLFLTDLLNWIYRFVHNYGVAIIILTIIVRLAVFPLTQHSIRIQAKTMAEQAKIKPYLDEINEKYKNDPQEKNRQIWKVYQEHGISPFGALRGCVPMLLQLPVFYGLYRVSNDTIDLQGAHFLWIRDLSQPDQLFSFGMALPLIGTHFNLLPILMGLTQMLATKVSMARVKVMDPTQKQMMYMMPIIMIVVLYHMPAGLMVYWNASNIWQIFQTILTNRQMAREEAKHAALAGNPPAPPAPPPRPKSKKK</sequence>
<evidence type="ECO:0000256" key="12">
    <source>
        <dbReference type="ARBA" id="ARBA00033342"/>
    </source>
</evidence>